<evidence type="ECO:0000256" key="1">
    <source>
        <dbReference type="ARBA" id="ARBA00022490"/>
    </source>
</evidence>
<evidence type="ECO:0000313" key="5">
    <source>
        <dbReference type="Proteomes" id="UP001174932"/>
    </source>
</evidence>
<organism evidence="4 5">
    <name type="scientific">Rhizobium alvei</name>
    <dbReference type="NCBI Taxonomy" id="1132659"/>
    <lineage>
        <taxon>Bacteria</taxon>
        <taxon>Pseudomonadati</taxon>
        <taxon>Pseudomonadota</taxon>
        <taxon>Alphaproteobacteria</taxon>
        <taxon>Hyphomicrobiales</taxon>
        <taxon>Rhizobiaceae</taxon>
        <taxon>Rhizobium/Agrobacterium group</taxon>
        <taxon>Rhizobium</taxon>
    </lineage>
</organism>
<dbReference type="PIRSF" id="PIRSF015626">
    <property type="entry name" value="FdhD"/>
    <property type="match status" value="1"/>
</dbReference>
<keyword evidence="2 3" id="KW-0501">Molybdenum cofactor biosynthesis</keyword>
<comment type="subcellular location">
    <subcellularLocation>
        <location evidence="3">Cytoplasm</location>
    </subcellularLocation>
</comment>
<dbReference type="Gene3D" id="3.40.140.10">
    <property type="entry name" value="Cytidine Deaminase, domain 2"/>
    <property type="match status" value="1"/>
</dbReference>
<accession>A0ABT8YMT7</accession>
<comment type="caution">
    <text evidence="3">Lacks conserved residue(s) required for the propagation of feature annotation.</text>
</comment>
<dbReference type="HAMAP" id="MF_00187">
    <property type="entry name" value="FdhD"/>
    <property type="match status" value="1"/>
</dbReference>
<sequence length="274" mass="28406">MTFASSRSVPETVFRGGRFSESSRIVAEECAIALSYGGSTEAVMMATPADLEDFAIGFSLSEGIIASIDDVRGIEIVEASGGIDLQIALNDRLDQALRVRRRAKAGPVGCGLCGVESIEEALKPAADVADVDLVCSASDIAAALSELSAAQALNTETRSVHAAGFFVPGKGMIAVREDVGRHNALDKLIGHLARTGVDGARGAVIMTSRLSVELVQKTAKLGSGFLVGISAPTALAIGMAEKAGMTLVALARGEDFEIFTGHGRIRMEDKADAA</sequence>
<comment type="function">
    <text evidence="3">Required for formate dehydrogenase (FDH) activity. Acts as a sulfur carrier protein that transfers sulfur from IscS to the molybdenum cofactor prior to its insertion into FDH.</text>
</comment>
<dbReference type="InterPro" id="IPR003786">
    <property type="entry name" value="FdhD"/>
</dbReference>
<keyword evidence="1 3" id="KW-0963">Cytoplasm</keyword>
<dbReference type="PANTHER" id="PTHR30592">
    <property type="entry name" value="FORMATE DEHYDROGENASE"/>
    <property type="match status" value="1"/>
</dbReference>
<feature type="active site" description="Cysteine persulfide intermediate" evidence="3">
    <location>
        <position position="110"/>
    </location>
</feature>
<evidence type="ECO:0000256" key="2">
    <source>
        <dbReference type="ARBA" id="ARBA00023150"/>
    </source>
</evidence>
<evidence type="ECO:0000313" key="4">
    <source>
        <dbReference type="EMBL" id="MDO6965007.1"/>
    </source>
</evidence>
<dbReference type="RefSeq" id="WP_304376923.1">
    <property type="nucleotide sequence ID" value="NZ_JAUOZU010000008.1"/>
</dbReference>
<comment type="similarity">
    <text evidence="3">Belongs to the FdhD family.</text>
</comment>
<dbReference type="Proteomes" id="UP001174932">
    <property type="component" value="Unassembled WGS sequence"/>
</dbReference>
<reference evidence="4" key="1">
    <citation type="journal article" date="2015" name="Int. J. Syst. Evol. Microbiol.">
        <title>Rhizobium alvei sp. nov., isolated from a freshwater river.</title>
        <authorList>
            <person name="Sheu S.Y."/>
            <person name="Huang H.W."/>
            <person name="Young C.C."/>
            <person name="Chen W.M."/>
        </authorList>
    </citation>
    <scope>NUCLEOTIDE SEQUENCE</scope>
    <source>
        <strain evidence="4">TNR-22</strain>
    </source>
</reference>
<proteinExistence type="inferred from homology"/>
<evidence type="ECO:0000256" key="3">
    <source>
        <dbReference type="HAMAP-Rule" id="MF_00187"/>
    </source>
</evidence>
<dbReference type="Pfam" id="PF02634">
    <property type="entry name" value="FdhD-NarQ"/>
    <property type="match status" value="1"/>
</dbReference>
<protein>
    <recommendedName>
        <fullName evidence="3">Sulfur carrier protein FdhD</fullName>
    </recommendedName>
</protein>
<dbReference type="PANTHER" id="PTHR30592:SF1">
    <property type="entry name" value="SULFUR CARRIER PROTEIN FDHD"/>
    <property type="match status" value="1"/>
</dbReference>
<gene>
    <name evidence="3 4" type="primary">fdhD</name>
    <name evidence="4" type="ORF">Q4481_13645</name>
</gene>
<keyword evidence="5" id="KW-1185">Reference proteome</keyword>
<comment type="caution">
    <text evidence="4">The sequence shown here is derived from an EMBL/GenBank/DDBJ whole genome shotgun (WGS) entry which is preliminary data.</text>
</comment>
<dbReference type="NCBIfam" id="TIGR00129">
    <property type="entry name" value="fdhD_narQ"/>
    <property type="match status" value="1"/>
</dbReference>
<dbReference type="InterPro" id="IPR016193">
    <property type="entry name" value="Cytidine_deaminase-like"/>
</dbReference>
<name>A0ABT8YMT7_9HYPH</name>
<reference evidence="4" key="2">
    <citation type="submission" date="2023-07" db="EMBL/GenBank/DDBJ databases">
        <authorList>
            <person name="Shen H."/>
        </authorList>
    </citation>
    <scope>NUCLEOTIDE SEQUENCE</scope>
    <source>
        <strain evidence="4">TNR-22</strain>
    </source>
</reference>
<dbReference type="SUPFAM" id="SSF53927">
    <property type="entry name" value="Cytidine deaminase-like"/>
    <property type="match status" value="1"/>
</dbReference>
<dbReference type="Gene3D" id="3.10.20.10">
    <property type="match status" value="1"/>
</dbReference>
<dbReference type="EMBL" id="JAUOZU010000008">
    <property type="protein sequence ID" value="MDO6965007.1"/>
    <property type="molecule type" value="Genomic_DNA"/>
</dbReference>